<comment type="caution">
    <text evidence="3">The sequence shown here is derived from an EMBL/GenBank/DDBJ whole genome shotgun (WGS) entry which is preliminary data.</text>
</comment>
<feature type="region of interest" description="Disordered" evidence="1">
    <location>
        <begin position="44"/>
        <end position="69"/>
    </location>
</feature>
<dbReference type="PANTHER" id="PTHR33728:SF3">
    <property type="entry name" value="MULTIDRUG RESISTANCE PROTEIN"/>
    <property type="match status" value="1"/>
</dbReference>
<feature type="compositionally biased region" description="Basic residues" evidence="1">
    <location>
        <begin position="347"/>
        <end position="357"/>
    </location>
</feature>
<sequence length="370" mass="41431">MGTSTSAISFGLAATAILISMFLVMAIFEHLIKPRASFLRSRNDAHGSSELRRPQAQIHRSQEKVQNSTTVGTRCASDLSVLMPGQRFPTYIAQPAPLPCPREGITWPSHVAPVSYMYDKLISFATVICLQRRRLLTVMPAGPPLPFLRFPHTDVYLLLNPYLWLRHPPCSFPHPPKLRTAPSSPPLFHLKLLACQISQGFVTTSKQDSMMNGYRKMTVSNRFITKSSSIDFSDLTFYPEPKESHEHPYPTSVAQEKDADVEIHDQYFTWQEVEAAQPGSGLALSRSCSSASRRFRASGKTVLETMVKKAFTTRKPSSVAAGGYWRIHDTDGGDGEGEFVEEQQLRSPRRKKKKKKGGNILRACKQIFGF</sequence>
<feature type="compositionally biased region" description="Basic and acidic residues" evidence="1">
    <location>
        <begin position="44"/>
        <end position="53"/>
    </location>
</feature>
<evidence type="ECO:0000313" key="3">
    <source>
        <dbReference type="EMBL" id="KAJ8509599.1"/>
    </source>
</evidence>
<evidence type="ECO:0000313" key="4">
    <source>
        <dbReference type="Proteomes" id="UP001222027"/>
    </source>
</evidence>
<evidence type="ECO:0000256" key="1">
    <source>
        <dbReference type="SAM" id="MobiDB-lite"/>
    </source>
</evidence>
<gene>
    <name evidence="3" type="ORF">OPV22_000033</name>
</gene>
<dbReference type="Proteomes" id="UP001222027">
    <property type="component" value="Unassembled WGS sequence"/>
</dbReference>
<keyword evidence="2" id="KW-0472">Membrane</keyword>
<dbReference type="EMBL" id="JAQQAF010000001">
    <property type="protein sequence ID" value="KAJ8509599.1"/>
    <property type="molecule type" value="Genomic_DNA"/>
</dbReference>
<dbReference type="AlphaFoldDB" id="A0AAV8RI16"/>
<keyword evidence="4" id="KW-1185">Reference proteome</keyword>
<protein>
    <submittedName>
        <fullName evidence="3">Uncharacterized protein</fullName>
    </submittedName>
</protein>
<proteinExistence type="predicted"/>
<feature type="compositionally biased region" description="Acidic residues" evidence="1">
    <location>
        <begin position="332"/>
        <end position="341"/>
    </location>
</feature>
<reference evidence="3 4" key="1">
    <citation type="submission" date="2022-12" db="EMBL/GenBank/DDBJ databases">
        <title>Chromosome-scale assembly of the Ensete ventricosum genome.</title>
        <authorList>
            <person name="Dussert Y."/>
            <person name="Stocks J."/>
            <person name="Wendawek A."/>
            <person name="Woldeyes F."/>
            <person name="Nichols R.A."/>
            <person name="Borrell J.S."/>
        </authorList>
    </citation>
    <scope>NUCLEOTIDE SEQUENCE [LARGE SCALE GENOMIC DNA]</scope>
    <source>
        <strain evidence="4">cv. Maze</strain>
        <tissue evidence="3">Seeds</tissue>
    </source>
</reference>
<dbReference type="PANTHER" id="PTHR33728">
    <property type="entry name" value="CTTNBP 2 AMINO-TERMINAL-LIKE PROTEIN"/>
    <property type="match status" value="1"/>
</dbReference>
<feature type="transmembrane region" description="Helical" evidence="2">
    <location>
        <begin position="6"/>
        <end position="32"/>
    </location>
</feature>
<evidence type="ECO:0000256" key="2">
    <source>
        <dbReference type="SAM" id="Phobius"/>
    </source>
</evidence>
<name>A0AAV8RI16_ENSVE</name>
<keyword evidence="2" id="KW-0812">Transmembrane</keyword>
<organism evidence="3 4">
    <name type="scientific">Ensete ventricosum</name>
    <name type="common">Abyssinian banana</name>
    <name type="synonym">Musa ensete</name>
    <dbReference type="NCBI Taxonomy" id="4639"/>
    <lineage>
        <taxon>Eukaryota</taxon>
        <taxon>Viridiplantae</taxon>
        <taxon>Streptophyta</taxon>
        <taxon>Embryophyta</taxon>
        <taxon>Tracheophyta</taxon>
        <taxon>Spermatophyta</taxon>
        <taxon>Magnoliopsida</taxon>
        <taxon>Liliopsida</taxon>
        <taxon>Zingiberales</taxon>
        <taxon>Musaceae</taxon>
        <taxon>Ensete</taxon>
    </lineage>
</organism>
<keyword evidence="2" id="KW-1133">Transmembrane helix</keyword>
<feature type="region of interest" description="Disordered" evidence="1">
    <location>
        <begin position="331"/>
        <end position="358"/>
    </location>
</feature>
<accession>A0AAV8RI16</accession>